<evidence type="ECO:0000256" key="4">
    <source>
        <dbReference type="SAM" id="SignalP"/>
    </source>
</evidence>
<dbReference type="InterPro" id="IPR050478">
    <property type="entry name" value="Ethylene_sulfur-biosynth"/>
</dbReference>
<dbReference type="SUPFAM" id="SSF53383">
    <property type="entry name" value="PLP-dependent transferases"/>
    <property type="match status" value="1"/>
</dbReference>
<protein>
    <recommendedName>
        <fullName evidence="9">Alliinase</fullName>
    </recommendedName>
</protein>
<dbReference type="GO" id="GO:0016846">
    <property type="term" value="F:carbon-sulfur lyase activity"/>
    <property type="evidence" value="ECO:0007669"/>
    <property type="project" value="InterPro"/>
</dbReference>
<sequence>MIRQVLMPKPPTNSSHPPLNSLLLLSLLLNAPCFAIFAKHGQLLTRYRNSDNLQGLGWSRKAAEEAEAAAKYHCSGHGYVFVDTFDMDEKGTPICECNGCFTGPDCSQMVADCVADANSGDPLFLEPFWIANSEAGATVVPAWYRMSYRINDAEGSVVSPVLEKQIRAIHALVGNAITQGRYIVLGTGSTQLINAVINSLSPTHASNPALVVAAAPSYGAYRGQTEIFDSADNLWKGDARAWTKQTKSLNSTTFIEFVTSPNNPDALLKEAVLEGENVRTINDHAYYWPHFTAISHQAEEDIMLFTLSKLSGHAGSRLGWAIIKDYNVYQKIFQYVRSNTLGVSHDTQIRATRLLRTIINGYGKTKTMEVVNIDKKQMIFHYAYPVMRSRWEKIERIFKSSNRFSLQSVEPLYCNFLRKVTGPSP</sequence>
<evidence type="ECO:0000313" key="8">
    <source>
        <dbReference type="Proteomes" id="UP000824469"/>
    </source>
</evidence>
<dbReference type="Pfam" id="PF04864">
    <property type="entry name" value="Alliinase_C"/>
    <property type="match status" value="1"/>
</dbReference>
<reference evidence="7 8" key="1">
    <citation type="journal article" date="2021" name="Nat. Plants">
        <title>The Taxus genome provides insights into paclitaxel biosynthesis.</title>
        <authorList>
            <person name="Xiong X."/>
            <person name="Gou J."/>
            <person name="Liao Q."/>
            <person name="Li Y."/>
            <person name="Zhou Q."/>
            <person name="Bi G."/>
            <person name="Li C."/>
            <person name="Du R."/>
            <person name="Wang X."/>
            <person name="Sun T."/>
            <person name="Guo L."/>
            <person name="Liang H."/>
            <person name="Lu P."/>
            <person name="Wu Y."/>
            <person name="Zhang Z."/>
            <person name="Ro D.K."/>
            <person name="Shang Y."/>
            <person name="Huang S."/>
            <person name="Yan J."/>
        </authorList>
    </citation>
    <scope>NUCLEOTIDE SEQUENCE [LARGE SCALE GENOMIC DNA]</scope>
    <source>
        <strain evidence="7">Ta-2019</strain>
    </source>
</reference>
<keyword evidence="3" id="KW-0663">Pyridoxal phosphate</keyword>
<evidence type="ECO:0000256" key="3">
    <source>
        <dbReference type="ARBA" id="ARBA00022898"/>
    </source>
</evidence>
<proteinExistence type="inferred from homology"/>
<dbReference type="GO" id="GO:0006520">
    <property type="term" value="P:amino acid metabolic process"/>
    <property type="evidence" value="ECO:0007669"/>
    <property type="project" value="TreeGrafter"/>
</dbReference>
<dbReference type="AlphaFoldDB" id="A0AA38FIT5"/>
<feature type="domain" description="Alliinase EGF-like" evidence="5">
    <location>
        <begin position="58"/>
        <end position="113"/>
    </location>
</feature>
<dbReference type="Gene3D" id="2.10.25.30">
    <property type="entry name" value="EGF-like, alliinase"/>
    <property type="match status" value="1"/>
</dbReference>
<gene>
    <name evidence="7" type="ORF">KI387_008689</name>
</gene>
<dbReference type="Gene3D" id="3.90.1150.10">
    <property type="entry name" value="Aspartate Aminotransferase, domain 1"/>
    <property type="match status" value="1"/>
</dbReference>
<evidence type="ECO:0000259" key="6">
    <source>
        <dbReference type="Pfam" id="PF04864"/>
    </source>
</evidence>
<feature type="non-terminal residue" evidence="7">
    <location>
        <position position="425"/>
    </location>
</feature>
<evidence type="ECO:0000313" key="7">
    <source>
        <dbReference type="EMBL" id="KAH9304285.1"/>
    </source>
</evidence>
<dbReference type="EMBL" id="JAHRHJ020000008">
    <property type="protein sequence ID" value="KAH9304285.1"/>
    <property type="molecule type" value="Genomic_DNA"/>
</dbReference>
<evidence type="ECO:0000256" key="1">
    <source>
        <dbReference type="ARBA" id="ARBA00001933"/>
    </source>
</evidence>
<dbReference type="PANTHER" id="PTHR43795:SF20">
    <property type="entry name" value="TRYPTOPHAN AMINOTRANSFERASE-RELATED PROTEIN 3"/>
    <property type="match status" value="1"/>
</dbReference>
<dbReference type="OMA" id="INDHAYY"/>
<name>A0AA38FIT5_TAXCH</name>
<comment type="caution">
    <text evidence="7">The sequence shown here is derived from an EMBL/GenBank/DDBJ whole genome shotgun (WGS) entry which is preliminary data.</text>
</comment>
<comment type="similarity">
    <text evidence="2">Belongs to the alliinase family.</text>
</comment>
<dbReference type="GO" id="GO:0008483">
    <property type="term" value="F:transaminase activity"/>
    <property type="evidence" value="ECO:0007669"/>
    <property type="project" value="TreeGrafter"/>
</dbReference>
<evidence type="ECO:0008006" key="9">
    <source>
        <dbReference type="Google" id="ProtNLM"/>
    </source>
</evidence>
<dbReference type="Pfam" id="PF04863">
    <property type="entry name" value="EGF_alliinase"/>
    <property type="match status" value="1"/>
</dbReference>
<dbReference type="InterPro" id="IPR015421">
    <property type="entry name" value="PyrdxlP-dep_Trfase_major"/>
</dbReference>
<dbReference type="InterPro" id="IPR015422">
    <property type="entry name" value="PyrdxlP-dep_Trfase_small"/>
</dbReference>
<keyword evidence="8" id="KW-1185">Reference proteome</keyword>
<dbReference type="Gene3D" id="3.40.640.10">
    <property type="entry name" value="Type I PLP-dependent aspartate aminotransferase-like (Major domain)"/>
    <property type="match status" value="1"/>
</dbReference>
<comment type="cofactor">
    <cofactor evidence="1">
        <name>pyridoxal 5'-phosphate</name>
        <dbReference type="ChEBI" id="CHEBI:597326"/>
    </cofactor>
</comment>
<feature type="signal peptide" evidence="4">
    <location>
        <begin position="1"/>
        <end position="35"/>
    </location>
</feature>
<dbReference type="Proteomes" id="UP000824469">
    <property type="component" value="Unassembled WGS sequence"/>
</dbReference>
<dbReference type="InterPro" id="IPR015424">
    <property type="entry name" value="PyrdxlP-dep_Trfase"/>
</dbReference>
<evidence type="ECO:0000259" key="5">
    <source>
        <dbReference type="Pfam" id="PF04863"/>
    </source>
</evidence>
<dbReference type="InterPro" id="IPR037029">
    <property type="entry name" value="Alliinase_N_sf"/>
</dbReference>
<keyword evidence="4" id="KW-0732">Signal</keyword>
<feature type="chain" id="PRO_5041318987" description="Alliinase" evidence="4">
    <location>
        <begin position="36"/>
        <end position="425"/>
    </location>
</feature>
<dbReference type="InterPro" id="IPR006947">
    <property type="entry name" value="EGF_alliinase"/>
</dbReference>
<accession>A0AA38FIT5</accession>
<dbReference type="PANTHER" id="PTHR43795">
    <property type="entry name" value="BIFUNCTIONAL ASPARTATE AMINOTRANSFERASE AND GLUTAMATE/ASPARTATE-PREPHENATE AMINOTRANSFERASE-RELATED"/>
    <property type="match status" value="1"/>
</dbReference>
<feature type="domain" description="Alliinase C-terminal" evidence="6">
    <location>
        <begin position="115"/>
        <end position="425"/>
    </location>
</feature>
<organism evidence="7 8">
    <name type="scientific">Taxus chinensis</name>
    <name type="common">Chinese yew</name>
    <name type="synonym">Taxus wallichiana var. chinensis</name>
    <dbReference type="NCBI Taxonomy" id="29808"/>
    <lineage>
        <taxon>Eukaryota</taxon>
        <taxon>Viridiplantae</taxon>
        <taxon>Streptophyta</taxon>
        <taxon>Embryophyta</taxon>
        <taxon>Tracheophyta</taxon>
        <taxon>Spermatophyta</taxon>
        <taxon>Pinopsida</taxon>
        <taxon>Pinidae</taxon>
        <taxon>Conifers II</taxon>
        <taxon>Cupressales</taxon>
        <taxon>Taxaceae</taxon>
        <taxon>Taxus</taxon>
    </lineage>
</organism>
<evidence type="ECO:0000256" key="2">
    <source>
        <dbReference type="ARBA" id="ARBA00006312"/>
    </source>
</evidence>
<dbReference type="InterPro" id="IPR006948">
    <property type="entry name" value="Alliinase_C"/>
</dbReference>